<dbReference type="KEGG" id="ptrh:RsTaC01_1087"/>
<evidence type="ECO:0000313" key="1">
    <source>
        <dbReference type="EMBL" id="BED93122.1"/>
    </source>
</evidence>
<accession>A0AA48I3L0</accession>
<name>A0AA48I3L0_9FIRM</name>
<dbReference type="Proteomes" id="UP001335720">
    <property type="component" value="Chromosome"/>
</dbReference>
<dbReference type="EMBL" id="AP027925">
    <property type="protein sequence ID" value="BED93122.1"/>
    <property type="molecule type" value="Genomic_DNA"/>
</dbReference>
<dbReference type="AlphaFoldDB" id="A0AA48I3L0"/>
<organism evidence="1">
    <name type="scientific">Candidatus Paraimprobicoccus trichonymphae</name>
    <dbReference type="NCBI Taxonomy" id="3033793"/>
    <lineage>
        <taxon>Bacteria</taxon>
        <taxon>Bacillati</taxon>
        <taxon>Bacillota</taxon>
        <taxon>Clostridia</taxon>
        <taxon>Candidatus Paraimprobicoccus</taxon>
    </lineage>
</organism>
<reference evidence="1" key="1">
    <citation type="journal article" date="2023" name="ISME J.">
        <title>Emergence of putative energy parasites within Clostridia revealed by genome analysis of a novel endosymbiotic clade.</title>
        <authorList>
            <person name="Takahashi K."/>
            <person name="Kuwahara H."/>
            <person name="Horikawa Y."/>
            <person name="Izawa K."/>
            <person name="Kato D."/>
            <person name="Inagaki T."/>
            <person name="Yuki M."/>
            <person name="Ohkuma M."/>
            <person name="Hongoh Y."/>
        </authorList>
    </citation>
    <scope>NUCLEOTIDE SEQUENCE</scope>
    <source>
        <strain evidence="1">RsTa-C01</strain>
    </source>
</reference>
<gene>
    <name evidence="1" type="ORF">RsTaC01_1087</name>
</gene>
<sequence>MDIKKIFSRLEDRKKYSKKTLNSLKSIYLDKIELNDYKSKLKFKFLYKNFNNYIKNIKWRELKKFKGNFISKIKNLKFNLLNLPEKPSDDNYLKFNEGNNNLGDDDDPFS</sequence>
<proteinExistence type="predicted"/>
<protein>
    <submittedName>
        <fullName evidence="1">Uncharacterized protein</fullName>
    </submittedName>
</protein>